<dbReference type="GO" id="GO:0045150">
    <property type="term" value="P:acetoin catabolic process"/>
    <property type="evidence" value="ECO:0007669"/>
    <property type="project" value="InterPro"/>
</dbReference>
<dbReference type="InterPro" id="IPR036291">
    <property type="entry name" value="NAD(P)-bd_dom_sf"/>
</dbReference>
<dbReference type="InterPro" id="IPR014007">
    <property type="entry name" value="23BDH"/>
</dbReference>
<keyword evidence="5 8" id="KW-0520">NAD</keyword>
<evidence type="ECO:0000313" key="11">
    <source>
        <dbReference type="Proteomes" id="UP000183557"/>
    </source>
</evidence>
<gene>
    <name evidence="10" type="ORF">SAMN04487936_112125</name>
</gene>
<evidence type="ECO:0000256" key="1">
    <source>
        <dbReference type="ARBA" id="ARBA00003200"/>
    </source>
</evidence>
<dbReference type="InterPro" id="IPR002347">
    <property type="entry name" value="SDR_fam"/>
</dbReference>
<dbReference type="PANTHER" id="PTHR42760:SF121">
    <property type="entry name" value="3-OXOACYL-(ACYL-CARRIER-PROTEIN) REDUCTASE"/>
    <property type="match status" value="1"/>
</dbReference>
<keyword evidence="4" id="KW-0560">Oxidoreductase</keyword>
<feature type="active site" description="Proton acceptor" evidence="7">
    <location>
        <position position="154"/>
    </location>
</feature>
<dbReference type="NCBIfam" id="NF005559">
    <property type="entry name" value="PRK07231.1"/>
    <property type="match status" value="1"/>
</dbReference>
<dbReference type="RefSeq" id="WP_075037887.1">
    <property type="nucleotide sequence ID" value="NZ_FOSB01000012.1"/>
</dbReference>
<dbReference type="PANTHER" id="PTHR42760">
    <property type="entry name" value="SHORT-CHAIN DEHYDROGENASES/REDUCTASES FAMILY MEMBER"/>
    <property type="match status" value="1"/>
</dbReference>
<dbReference type="Proteomes" id="UP000183557">
    <property type="component" value="Unassembled WGS sequence"/>
</dbReference>
<feature type="binding site" evidence="8">
    <location>
        <position position="158"/>
    </location>
    <ligand>
        <name>NAD(+)</name>
        <dbReference type="ChEBI" id="CHEBI:57540"/>
    </ligand>
</feature>
<organism evidence="10 11">
    <name type="scientific">Halobacillus dabanensis</name>
    <dbReference type="NCBI Taxonomy" id="240302"/>
    <lineage>
        <taxon>Bacteria</taxon>
        <taxon>Bacillati</taxon>
        <taxon>Bacillota</taxon>
        <taxon>Bacilli</taxon>
        <taxon>Bacillales</taxon>
        <taxon>Bacillaceae</taxon>
        <taxon>Halobacillus</taxon>
    </lineage>
</organism>
<reference evidence="11" key="1">
    <citation type="submission" date="2016-10" db="EMBL/GenBank/DDBJ databases">
        <authorList>
            <person name="Varghese N."/>
            <person name="Submissions S."/>
        </authorList>
    </citation>
    <scope>NUCLEOTIDE SEQUENCE [LARGE SCALE GENOMIC DNA]</scope>
    <source>
        <strain evidence="11">CGMCC 1.3704</strain>
    </source>
</reference>
<evidence type="ECO:0000256" key="8">
    <source>
        <dbReference type="PIRSR" id="PIRSR614007-2"/>
    </source>
</evidence>
<dbReference type="GO" id="GO:0008206">
    <property type="term" value="P:bile acid metabolic process"/>
    <property type="evidence" value="ECO:0007669"/>
    <property type="project" value="UniProtKB-ARBA"/>
</dbReference>
<dbReference type="AlphaFoldDB" id="A0A1I3Z380"/>
<dbReference type="Gene3D" id="3.40.50.720">
    <property type="entry name" value="NAD(P)-binding Rossmann-like Domain"/>
    <property type="match status" value="1"/>
</dbReference>
<dbReference type="PRINTS" id="PR00081">
    <property type="entry name" value="GDHRDH"/>
</dbReference>
<protein>
    <recommendedName>
        <fullName evidence="3">diacetyl reductase [(S)-acetoin forming]</fullName>
        <ecNumber evidence="3">1.1.1.304</ecNumber>
    </recommendedName>
</protein>
<proteinExistence type="inferred from homology"/>
<dbReference type="SUPFAM" id="SSF51735">
    <property type="entry name" value="NAD(P)-binding Rossmann-fold domains"/>
    <property type="match status" value="1"/>
</dbReference>
<evidence type="ECO:0000313" key="10">
    <source>
        <dbReference type="EMBL" id="SFK38460.1"/>
    </source>
</evidence>
<dbReference type="FunFam" id="3.40.50.720:FF:000084">
    <property type="entry name" value="Short-chain dehydrogenase reductase"/>
    <property type="match status" value="1"/>
</dbReference>
<feature type="binding site" evidence="8">
    <location>
        <begin position="61"/>
        <end position="62"/>
    </location>
    <ligand>
        <name>NAD(+)</name>
        <dbReference type="ChEBI" id="CHEBI:57540"/>
    </ligand>
</feature>
<dbReference type="EC" id="1.1.1.304" evidence="3"/>
<dbReference type="OrthoDB" id="9803333at2"/>
<comment type="similarity">
    <text evidence="2 9">Belongs to the short-chain dehydrogenases/reductases (SDR) family.</text>
</comment>
<feature type="binding site" evidence="8">
    <location>
        <position position="88"/>
    </location>
    <ligand>
        <name>NAD(+)</name>
        <dbReference type="ChEBI" id="CHEBI:57540"/>
    </ligand>
</feature>
<dbReference type="GO" id="GO:0048038">
    <property type="term" value="F:quinone binding"/>
    <property type="evidence" value="ECO:0007669"/>
    <property type="project" value="TreeGrafter"/>
</dbReference>
<evidence type="ECO:0000256" key="2">
    <source>
        <dbReference type="ARBA" id="ARBA00006484"/>
    </source>
</evidence>
<sequence>MADQKVAVITGSGQGIGKGIAERLANDGFKVVINDVNKETAEATAKELQDQGKEAFAVEGDVSKRDDQFSLVKQTVEKYGSVDVFVNNAGIDQVAPLLEVTEEDLKKIYDINVFGTLYGIQAAAEQMKEQDGRGKIINACSIAGHKGYSFLGVYSSTKFAVRGLTQTAAQELAQFDINVNAYCPGIVGTSMWDRIDARMVEYMGLEPGEAFEKFAEGITLGRTQEPVDVANFVSYLASSDSDYMTGQAVMIDGGIEFS</sequence>
<dbReference type="PROSITE" id="PS00061">
    <property type="entry name" value="ADH_SHORT"/>
    <property type="match status" value="1"/>
</dbReference>
<dbReference type="GO" id="GO:0006633">
    <property type="term" value="P:fatty acid biosynthetic process"/>
    <property type="evidence" value="ECO:0007669"/>
    <property type="project" value="TreeGrafter"/>
</dbReference>
<dbReference type="EMBL" id="FOSB01000012">
    <property type="protein sequence ID" value="SFK38460.1"/>
    <property type="molecule type" value="Genomic_DNA"/>
</dbReference>
<feature type="binding site" evidence="8">
    <location>
        <position position="35"/>
    </location>
    <ligand>
        <name>NAD(+)</name>
        <dbReference type="ChEBI" id="CHEBI:57540"/>
    </ligand>
</feature>
<dbReference type="PRINTS" id="PR00080">
    <property type="entry name" value="SDRFAMILY"/>
</dbReference>
<comment type="function">
    <text evidence="1">Catalyzes the irreversible reduction of 2,3-butanediol to (S)-acetoin in the presence of NADH.</text>
</comment>
<evidence type="ECO:0000256" key="4">
    <source>
        <dbReference type="ARBA" id="ARBA00023002"/>
    </source>
</evidence>
<dbReference type="GO" id="GO:0052588">
    <property type="term" value="F:diacetyl reductase ((S)-acetoin forming) (NAD+) activity"/>
    <property type="evidence" value="ECO:0007669"/>
    <property type="project" value="UniProtKB-EC"/>
</dbReference>
<dbReference type="Pfam" id="PF00106">
    <property type="entry name" value="adh_short"/>
    <property type="match status" value="1"/>
</dbReference>
<evidence type="ECO:0000256" key="6">
    <source>
        <dbReference type="ARBA" id="ARBA00047315"/>
    </source>
</evidence>
<dbReference type="NCBIfam" id="TIGR02415">
    <property type="entry name" value="23BDH"/>
    <property type="match status" value="1"/>
</dbReference>
<feature type="binding site" evidence="8">
    <location>
        <begin position="184"/>
        <end position="189"/>
    </location>
    <ligand>
        <name>NAD(+)</name>
        <dbReference type="ChEBI" id="CHEBI:57540"/>
    </ligand>
</feature>
<name>A0A1I3Z380_HALDA</name>
<dbReference type="InterPro" id="IPR020904">
    <property type="entry name" value="Sc_DH/Rdtase_CS"/>
</dbReference>
<evidence type="ECO:0000256" key="5">
    <source>
        <dbReference type="ARBA" id="ARBA00023027"/>
    </source>
</evidence>
<evidence type="ECO:0000256" key="9">
    <source>
        <dbReference type="RuleBase" id="RU000363"/>
    </source>
</evidence>
<evidence type="ECO:0000256" key="3">
    <source>
        <dbReference type="ARBA" id="ARBA00012848"/>
    </source>
</evidence>
<feature type="binding site" evidence="8">
    <location>
        <position position="154"/>
    </location>
    <ligand>
        <name>NAD(+)</name>
        <dbReference type="ChEBI" id="CHEBI:57540"/>
    </ligand>
</feature>
<keyword evidence="11" id="KW-1185">Reference proteome</keyword>
<feature type="binding site" evidence="8">
    <location>
        <begin position="14"/>
        <end position="16"/>
    </location>
    <ligand>
        <name>NAD(+)</name>
        <dbReference type="ChEBI" id="CHEBI:57540"/>
    </ligand>
</feature>
<evidence type="ECO:0000256" key="7">
    <source>
        <dbReference type="PIRSR" id="PIRSR614007-1"/>
    </source>
</evidence>
<comment type="catalytic activity">
    <reaction evidence="6">
        <text>(S)-acetoin + NAD(+) = diacetyl + NADH + H(+)</text>
        <dbReference type="Rhea" id="RHEA:27286"/>
        <dbReference type="ChEBI" id="CHEBI:15378"/>
        <dbReference type="ChEBI" id="CHEBI:15687"/>
        <dbReference type="ChEBI" id="CHEBI:16583"/>
        <dbReference type="ChEBI" id="CHEBI:57540"/>
        <dbReference type="ChEBI" id="CHEBI:57945"/>
        <dbReference type="EC" id="1.1.1.304"/>
    </reaction>
</comment>
<accession>A0A1I3Z380</accession>